<organism evidence="1">
    <name type="scientific">Streptococcus pyogenes</name>
    <dbReference type="NCBI Taxonomy" id="1314"/>
    <lineage>
        <taxon>Bacteria</taxon>
        <taxon>Bacillati</taxon>
        <taxon>Bacillota</taxon>
        <taxon>Bacilli</taxon>
        <taxon>Lactobacillales</taxon>
        <taxon>Streptococcaceae</taxon>
        <taxon>Streptococcus</taxon>
    </lineage>
</organism>
<dbReference type="RefSeq" id="WP_023611295.1">
    <property type="nucleotide sequence ID" value="NZ_CAAHJB010000005.1"/>
</dbReference>
<dbReference type="EMBL" id="KM275477">
    <property type="protein sequence ID" value="AIM40836.1"/>
    <property type="molecule type" value="Genomic_DNA"/>
</dbReference>
<evidence type="ECO:0008006" key="2">
    <source>
        <dbReference type="Google" id="ProtNLM"/>
    </source>
</evidence>
<name>A0A088FB44_STRPY</name>
<dbReference type="AlphaFoldDB" id="A0A088FB44"/>
<proteinExistence type="predicted"/>
<gene>
    <name evidence="1" type="ORF">SpyCIM25_11</name>
</gene>
<protein>
    <recommendedName>
        <fullName evidence="2">Phage protein</fullName>
    </recommendedName>
</protein>
<accession>A0A088FB44</accession>
<sequence length="113" mass="13522">MKYRVETNPFSKDRYTPEQLEMFKNRQLSKDKAEVFFTRLYNQHIAWVIIANVMTEYVIKFRKSATSFEEAWDALDYQRTTEIVFRAVNGLPCSEKDSGELETYLSEEQHEKH</sequence>
<reference evidence="1" key="1">
    <citation type="submission" date="2014-08" db="EMBL/GenBank/DDBJ databases">
        <title>Phage-like Chromosomal Island SpyCIM25 in Historical Streptococcus pyogenes Strain T25-3.</title>
        <authorList>
            <person name="Nguyen S.V."/>
            <person name="McShan W.M."/>
        </authorList>
    </citation>
    <scope>NUCLEOTIDE SEQUENCE</scope>
    <source>
        <strain evidence="1">T25-3</strain>
    </source>
</reference>
<evidence type="ECO:0000313" key="1">
    <source>
        <dbReference type="EMBL" id="AIM40836.1"/>
    </source>
</evidence>